<dbReference type="EC" id="2.7.7.49" evidence="1"/>
<dbReference type="PANTHER" id="PTHR37984">
    <property type="entry name" value="PROTEIN CBG26694"/>
    <property type="match status" value="1"/>
</dbReference>
<dbReference type="Pfam" id="PF17917">
    <property type="entry name" value="RT_RNaseH"/>
    <property type="match status" value="1"/>
</dbReference>
<dbReference type="Gene3D" id="3.10.10.10">
    <property type="entry name" value="HIV Type 1 Reverse Transcriptase, subunit A, domain 1"/>
    <property type="match status" value="1"/>
</dbReference>
<evidence type="ECO:0000256" key="7">
    <source>
        <dbReference type="ARBA" id="ARBA00022918"/>
    </source>
</evidence>
<evidence type="ECO:0000259" key="8">
    <source>
        <dbReference type="PROSITE" id="PS50994"/>
    </source>
</evidence>
<dbReference type="GO" id="GO:0015074">
    <property type="term" value="P:DNA integration"/>
    <property type="evidence" value="ECO:0007669"/>
    <property type="project" value="InterPro"/>
</dbReference>
<dbReference type="GO" id="GO:0003676">
    <property type="term" value="F:nucleic acid binding"/>
    <property type="evidence" value="ECO:0007669"/>
    <property type="project" value="InterPro"/>
</dbReference>
<dbReference type="Gene3D" id="2.40.70.10">
    <property type="entry name" value="Acid Proteases"/>
    <property type="match status" value="1"/>
</dbReference>
<dbReference type="CDD" id="cd01647">
    <property type="entry name" value="RT_LTR"/>
    <property type="match status" value="1"/>
</dbReference>
<dbReference type="GO" id="GO:0016787">
    <property type="term" value="F:hydrolase activity"/>
    <property type="evidence" value="ECO:0007669"/>
    <property type="project" value="UniProtKB-KW"/>
</dbReference>
<evidence type="ECO:0000313" key="9">
    <source>
        <dbReference type="EMBL" id="GEU42743.1"/>
    </source>
</evidence>
<evidence type="ECO:0000256" key="6">
    <source>
        <dbReference type="ARBA" id="ARBA00022801"/>
    </source>
</evidence>
<keyword evidence="6" id="KW-0378">Hydrolase</keyword>
<evidence type="ECO:0000256" key="5">
    <source>
        <dbReference type="ARBA" id="ARBA00022759"/>
    </source>
</evidence>
<proteinExistence type="predicted"/>
<keyword evidence="7" id="KW-0695">RNA-directed DNA polymerase</keyword>
<sequence>MSSPNHLTSNIEDAFSEYVLVVLDYSPASPGKTYSSASNNSTDVIPPTSSNFSFFHNNPYINVMNAYATFTPSPIPIPPPIIKPPSESLEFFLLKELLSPKKQKQNQYFQDYEIGEISHDSTLEQHKKQIKEILNHLDELPLDRIERIEDVVEGLGKRMPPKRSSTSEASTMYQDAIRKLVADSVAAALETQKATMAEADNSIREIPRTESVFSRSNCAEENKVAFSTGCTLTLLNQPFEIDLMPIKLGSFDVIIGMDCLSKYDAKIICDEKVVHISIEDETLIIRAQVMEKKSDEKRLENIPVVREFPEELPGLPLVRQVEFQIDLIPGAAPVARAPYRLAPSEMQELSNQLHELANRGFIRPSTSPWGAPVLFVKKKDGSFRMCIDYHGLNKLTVKNRYPLPRINDLFDQLQDKFVIVFIDDILIYYCNKEEHANHLRIILELLRKEKLYAKFSKCDFWIKTVQFLGHLIDSQGLHVDPGKIEAVKNWASPTTPTEIRQFLGLAGYYRRFIKDFSKISKSLTILAQKDKKFVWGKDQEMDFQILKQKLYEAPILALPKGNDDFVVYCDASIQGAVVFALKIWRHYLYGTKCIVFTDHKSLQHVLNQKELNMRQRRWLELLADYGCEIRYHPGKANVVAVSLSQKRTIKSRQDKPLSVRMSKTIRFIDSTKNSYLEVGENNNGFFTKLPRTSNEHDIIWVIVNGLTKSAHFIPTRETKSMDTLTWLYIKEIISRHGVPISIISDHNSHFTSRVWQSLQKGLGTQLDMSIAYHPETDGQSERSIQTLEDMLRACAIDFGKGWEKHLPLVEFLYNNNYHASIKAAPFESLYGQKYRSPVCWAKVADMQLTGPEIIHETTEKIMQIRQHLQAARD</sequence>
<dbReference type="InterPro" id="IPR021109">
    <property type="entry name" value="Peptidase_aspartic_dom_sf"/>
</dbReference>
<protein>
    <recommendedName>
        <fullName evidence="1">RNA-directed DNA polymerase</fullName>
        <ecNumber evidence="1">2.7.7.49</ecNumber>
    </recommendedName>
</protein>
<evidence type="ECO:0000256" key="3">
    <source>
        <dbReference type="ARBA" id="ARBA00022695"/>
    </source>
</evidence>
<gene>
    <name evidence="9" type="ORF">Tci_014721</name>
</gene>
<dbReference type="SUPFAM" id="SSF53098">
    <property type="entry name" value="Ribonuclease H-like"/>
    <property type="match status" value="1"/>
</dbReference>
<keyword evidence="5" id="KW-0255">Endonuclease</keyword>
<dbReference type="InterPro" id="IPR000477">
    <property type="entry name" value="RT_dom"/>
</dbReference>
<dbReference type="Gene3D" id="3.30.70.270">
    <property type="match status" value="3"/>
</dbReference>
<dbReference type="InterPro" id="IPR001584">
    <property type="entry name" value="Integrase_cat-core"/>
</dbReference>
<dbReference type="FunFam" id="3.30.70.270:FF:000026">
    <property type="entry name" value="Transposon Ty3-G Gag-Pol polyprotein"/>
    <property type="match status" value="1"/>
</dbReference>
<reference evidence="9" key="1">
    <citation type="journal article" date="2019" name="Sci. Rep.">
        <title>Draft genome of Tanacetum cinerariifolium, the natural source of mosquito coil.</title>
        <authorList>
            <person name="Yamashiro T."/>
            <person name="Shiraishi A."/>
            <person name="Satake H."/>
            <person name="Nakayama K."/>
        </authorList>
    </citation>
    <scope>NUCLEOTIDE SEQUENCE</scope>
</reference>
<dbReference type="PROSITE" id="PS50994">
    <property type="entry name" value="INTEGRASE"/>
    <property type="match status" value="1"/>
</dbReference>
<dbReference type="InterPro" id="IPR036397">
    <property type="entry name" value="RNaseH_sf"/>
</dbReference>
<dbReference type="InterPro" id="IPR050951">
    <property type="entry name" value="Retrovirus_Pol_polyprotein"/>
</dbReference>
<dbReference type="Pfam" id="PF00078">
    <property type="entry name" value="RVT_1"/>
    <property type="match status" value="1"/>
</dbReference>
<dbReference type="InterPro" id="IPR043502">
    <property type="entry name" value="DNA/RNA_pol_sf"/>
</dbReference>
<comment type="caution">
    <text evidence="9">The sequence shown here is derived from an EMBL/GenBank/DDBJ whole genome shotgun (WGS) entry which is preliminary data.</text>
</comment>
<dbReference type="GO" id="GO:0004519">
    <property type="term" value="F:endonuclease activity"/>
    <property type="evidence" value="ECO:0007669"/>
    <property type="project" value="UniProtKB-KW"/>
</dbReference>
<accession>A0A6L2K0A1</accession>
<name>A0A6L2K0A1_TANCI</name>
<keyword evidence="2" id="KW-0808">Transferase</keyword>
<dbReference type="PANTHER" id="PTHR37984:SF5">
    <property type="entry name" value="PROTEIN NYNRIN-LIKE"/>
    <property type="match status" value="1"/>
</dbReference>
<evidence type="ECO:0000256" key="1">
    <source>
        <dbReference type="ARBA" id="ARBA00012493"/>
    </source>
</evidence>
<dbReference type="Pfam" id="PF08284">
    <property type="entry name" value="RVP_2"/>
    <property type="match status" value="1"/>
</dbReference>
<keyword evidence="3" id="KW-0548">Nucleotidyltransferase</keyword>
<dbReference type="AlphaFoldDB" id="A0A6L2K0A1"/>
<dbReference type="InterPro" id="IPR012337">
    <property type="entry name" value="RNaseH-like_sf"/>
</dbReference>
<dbReference type="CDD" id="cd09274">
    <property type="entry name" value="RNase_HI_RT_Ty3"/>
    <property type="match status" value="1"/>
</dbReference>
<evidence type="ECO:0000256" key="2">
    <source>
        <dbReference type="ARBA" id="ARBA00022679"/>
    </source>
</evidence>
<dbReference type="GO" id="GO:0003964">
    <property type="term" value="F:RNA-directed DNA polymerase activity"/>
    <property type="evidence" value="ECO:0007669"/>
    <property type="project" value="UniProtKB-KW"/>
</dbReference>
<evidence type="ECO:0000256" key="4">
    <source>
        <dbReference type="ARBA" id="ARBA00022722"/>
    </source>
</evidence>
<feature type="domain" description="Integrase catalytic" evidence="8">
    <location>
        <begin position="652"/>
        <end position="833"/>
    </location>
</feature>
<organism evidence="9">
    <name type="scientific">Tanacetum cinerariifolium</name>
    <name type="common">Dalmatian daisy</name>
    <name type="synonym">Chrysanthemum cinerariifolium</name>
    <dbReference type="NCBI Taxonomy" id="118510"/>
    <lineage>
        <taxon>Eukaryota</taxon>
        <taxon>Viridiplantae</taxon>
        <taxon>Streptophyta</taxon>
        <taxon>Embryophyta</taxon>
        <taxon>Tracheophyta</taxon>
        <taxon>Spermatophyta</taxon>
        <taxon>Magnoliopsida</taxon>
        <taxon>eudicotyledons</taxon>
        <taxon>Gunneridae</taxon>
        <taxon>Pentapetalae</taxon>
        <taxon>asterids</taxon>
        <taxon>campanulids</taxon>
        <taxon>Asterales</taxon>
        <taxon>Asteraceae</taxon>
        <taxon>Asteroideae</taxon>
        <taxon>Anthemideae</taxon>
        <taxon>Anthemidinae</taxon>
        <taxon>Tanacetum</taxon>
    </lineage>
</organism>
<keyword evidence="4" id="KW-0540">Nuclease</keyword>
<dbReference type="InterPro" id="IPR041373">
    <property type="entry name" value="RT_RNaseH"/>
</dbReference>
<dbReference type="Gene3D" id="3.30.420.10">
    <property type="entry name" value="Ribonuclease H-like superfamily/Ribonuclease H"/>
    <property type="match status" value="1"/>
</dbReference>
<dbReference type="SUPFAM" id="SSF56672">
    <property type="entry name" value="DNA/RNA polymerases"/>
    <property type="match status" value="1"/>
</dbReference>
<dbReference type="EMBL" id="BKCJ010001610">
    <property type="protein sequence ID" value="GEU42743.1"/>
    <property type="molecule type" value="Genomic_DNA"/>
</dbReference>
<dbReference type="InterPro" id="IPR043128">
    <property type="entry name" value="Rev_trsase/Diguanyl_cyclase"/>
</dbReference>